<evidence type="ECO:0000259" key="1">
    <source>
        <dbReference type="Pfam" id="PF00339"/>
    </source>
</evidence>
<accession>A0AAD7EUH8</accession>
<reference evidence="2" key="1">
    <citation type="submission" date="2023-03" db="EMBL/GenBank/DDBJ databases">
        <title>Massive genome expansion in bonnet fungi (Mycena s.s.) driven by repeated elements and novel gene families across ecological guilds.</title>
        <authorList>
            <consortium name="Lawrence Berkeley National Laboratory"/>
            <person name="Harder C.B."/>
            <person name="Miyauchi S."/>
            <person name="Viragh M."/>
            <person name="Kuo A."/>
            <person name="Thoen E."/>
            <person name="Andreopoulos B."/>
            <person name="Lu D."/>
            <person name="Skrede I."/>
            <person name="Drula E."/>
            <person name="Henrissat B."/>
            <person name="Morin E."/>
            <person name="Kohler A."/>
            <person name="Barry K."/>
            <person name="LaButti K."/>
            <person name="Morin E."/>
            <person name="Salamov A."/>
            <person name="Lipzen A."/>
            <person name="Mereny Z."/>
            <person name="Hegedus B."/>
            <person name="Baldrian P."/>
            <person name="Stursova M."/>
            <person name="Weitz H."/>
            <person name="Taylor A."/>
            <person name="Grigoriev I.V."/>
            <person name="Nagy L.G."/>
            <person name="Martin F."/>
            <person name="Kauserud H."/>
        </authorList>
    </citation>
    <scope>NUCLEOTIDE SEQUENCE</scope>
    <source>
        <strain evidence="2">CBHHK002</strain>
    </source>
</reference>
<dbReference type="InterPro" id="IPR050357">
    <property type="entry name" value="Arrestin_domain-protein"/>
</dbReference>
<dbReference type="InterPro" id="IPR014756">
    <property type="entry name" value="Ig_E-set"/>
</dbReference>
<sequence>MAPQAILLHLQNRVRIAGELLQGHVELNVPLALEDGIKAVRVKLRGSIYVEITESSSSTDSNGHRHRTSDTQRRLIEVLRADATLWTDDGPLTGILNLPFQFFLPVDLPPSFHCSVLDRKGVISYAIEVVADRPGIFKRNRRIASVFPVVPPAAPQDVAIQQFLHQGWSGEWKAVVHEDRIRRGIWGDYSVVKTKLVMPALAAFPMSTPFTFRIHVTTETKPLKHTDGPEEKLFPAPPLNFSQIKFALIRNVYFRTASRRNHTTETVFVLGGTDDSPHSATRLLEADPPEWIPSNKDKGKGIWRRTVHMQSTMSLSVPPGFNSECLSWDYALRLGVPFPGIGNDIESTSAVTIVPGFACPQIQPFSRGPDSALTYADIPPPGPAPSLDLPPAYWAGEHHGWDDKKG</sequence>
<feature type="domain" description="Arrestin-like N-terminal" evidence="1">
    <location>
        <begin position="12"/>
        <end position="152"/>
    </location>
</feature>
<dbReference type="SUPFAM" id="SSF81296">
    <property type="entry name" value="E set domains"/>
    <property type="match status" value="1"/>
</dbReference>
<dbReference type="Gene3D" id="2.60.40.640">
    <property type="match status" value="1"/>
</dbReference>
<evidence type="ECO:0000313" key="3">
    <source>
        <dbReference type="Proteomes" id="UP001218218"/>
    </source>
</evidence>
<organism evidence="2 3">
    <name type="scientific">Mycena albidolilacea</name>
    <dbReference type="NCBI Taxonomy" id="1033008"/>
    <lineage>
        <taxon>Eukaryota</taxon>
        <taxon>Fungi</taxon>
        <taxon>Dikarya</taxon>
        <taxon>Basidiomycota</taxon>
        <taxon>Agaricomycotina</taxon>
        <taxon>Agaricomycetes</taxon>
        <taxon>Agaricomycetidae</taxon>
        <taxon>Agaricales</taxon>
        <taxon>Marasmiineae</taxon>
        <taxon>Mycenaceae</taxon>
        <taxon>Mycena</taxon>
    </lineage>
</organism>
<dbReference type="AlphaFoldDB" id="A0AAD7EUH8"/>
<dbReference type="EMBL" id="JARIHO010000016">
    <property type="protein sequence ID" value="KAJ7349316.1"/>
    <property type="molecule type" value="Genomic_DNA"/>
</dbReference>
<gene>
    <name evidence="2" type="ORF">DFH08DRAFT_778431</name>
</gene>
<dbReference type="Proteomes" id="UP001218218">
    <property type="component" value="Unassembled WGS sequence"/>
</dbReference>
<keyword evidence="3" id="KW-1185">Reference proteome</keyword>
<dbReference type="GO" id="GO:0005737">
    <property type="term" value="C:cytoplasm"/>
    <property type="evidence" value="ECO:0007669"/>
    <property type="project" value="TreeGrafter"/>
</dbReference>
<proteinExistence type="predicted"/>
<dbReference type="PANTHER" id="PTHR11188:SF17">
    <property type="entry name" value="FI21816P1"/>
    <property type="match status" value="1"/>
</dbReference>
<dbReference type="Pfam" id="PF00339">
    <property type="entry name" value="Arrestin_N"/>
    <property type="match status" value="1"/>
</dbReference>
<dbReference type="GO" id="GO:0015031">
    <property type="term" value="P:protein transport"/>
    <property type="evidence" value="ECO:0007669"/>
    <property type="project" value="TreeGrafter"/>
</dbReference>
<dbReference type="InterPro" id="IPR014752">
    <property type="entry name" value="Arrestin-like_C"/>
</dbReference>
<evidence type="ECO:0000313" key="2">
    <source>
        <dbReference type="EMBL" id="KAJ7349316.1"/>
    </source>
</evidence>
<protein>
    <recommendedName>
        <fullName evidence="1">Arrestin-like N-terminal domain-containing protein</fullName>
    </recommendedName>
</protein>
<name>A0AAD7EUH8_9AGAR</name>
<dbReference type="InterPro" id="IPR011021">
    <property type="entry name" value="Arrestin-like_N"/>
</dbReference>
<comment type="caution">
    <text evidence="2">The sequence shown here is derived from an EMBL/GenBank/DDBJ whole genome shotgun (WGS) entry which is preliminary data.</text>
</comment>
<dbReference type="PANTHER" id="PTHR11188">
    <property type="entry name" value="ARRESTIN DOMAIN CONTAINING PROTEIN"/>
    <property type="match status" value="1"/>
</dbReference>